<comment type="caution">
    <text evidence="1">The sequence shown here is derived from an EMBL/GenBank/DDBJ whole genome shotgun (WGS) entry which is preliminary data.</text>
</comment>
<proteinExistence type="predicted"/>
<dbReference type="PANTHER" id="PTHR43611:SF3">
    <property type="entry name" value="FLAVIN MONONUCLEOTIDE HYDROLASE 1, CHLOROPLATIC"/>
    <property type="match status" value="1"/>
</dbReference>
<dbReference type="Pfam" id="PF13419">
    <property type="entry name" value="HAD_2"/>
    <property type="match status" value="1"/>
</dbReference>
<dbReference type="InterPro" id="IPR023214">
    <property type="entry name" value="HAD_sf"/>
</dbReference>
<dbReference type="InterPro" id="IPR041492">
    <property type="entry name" value="HAD_2"/>
</dbReference>
<dbReference type="PANTHER" id="PTHR43611">
    <property type="entry name" value="ALPHA-D-GLUCOSE 1-PHOSPHATE PHOSPHATASE"/>
    <property type="match status" value="1"/>
</dbReference>
<accession>A0A520S5M5</accession>
<evidence type="ECO:0000313" key="2">
    <source>
        <dbReference type="Proteomes" id="UP000316199"/>
    </source>
</evidence>
<sequence>MQTPNLSNISYLLLDMDGTLLDLHYDNYFWNYYLHQRYSEINLVPLKKAKTYIDNELAKEYGTLNWYCTDHWSKKFSIDIISLKKELSHLIRYRDGSLKFLRGLAKTSINAIVVTNAHPNVVKLKNTLTRLNHWVPDFISSHAYGLPKERREFWAMVIANRNLDVSRTLVIDDNISCLKAAKESGITYQLSITKPDSSRGIQATGEFSAIEDLSTLSSEVSYW</sequence>
<dbReference type="CDD" id="cd01427">
    <property type="entry name" value="HAD_like"/>
    <property type="match status" value="1"/>
</dbReference>
<evidence type="ECO:0000313" key="1">
    <source>
        <dbReference type="EMBL" id="RZO77783.1"/>
    </source>
</evidence>
<protein>
    <recommendedName>
        <fullName evidence="3">GMP/IMP nucleotidase</fullName>
    </recommendedName>
</protein>
<dbReference type="SUPFAM" id="SSF56784">
    <property type="entry name" value="HAD-like"/>
    <property type="match status" value="1"/>
</dbReference>
<dbReference type="AlphaFoldDB" id="A0A520S5M5"/>
<organism evidence="1 2">
    <name type="scientific">OM182 bacterium</name>
    <dbReference type="NCBI Taxonomy" id="2510334"/>
    <lineage>
        <taxon>Bacteria</taxon>
        <taxon>Pseudomonadati</taxon>
        <taxon>Pseudomonadota</taxon>
        <taxon>Gammaproteobacteria</taxon>
        <taxon>OMG group</taxon>
        <taxon>OM182 clade</taxon>
    </lineage>
</organism>
<reference evidence="1 2" key="1">
    <citation type="submission" date="2019-02" db="EMBL/GenBank/DDBJ databases">
        <title>Prokaryotic population dynamics and viral predation in marine succession experiment using metagenomics: the confinement effect.</title>
        <authorList>
            <person name="Haro-Moreno J.M."/>
            <person name="Rodriguez-Valera F."/>
            <person name="Lopez-Perez M."/>
        </authorList>
    </citation>
    <scope>NUCLEOTIDE SEQUENCE [LARGE SCALE GENOMIC DNA]</scope>
    <source>
        <strain evidence="1">MED-G157</strain>
    </source>
</reference>
<dbReference type="EMBL" id="SHAG01000001">
    <property type="protein sequence ID" value="RZO77783.1"/>
    <property type="molecule type" value="Genomic_DNA"/>
</dbReference>
<dbReference type="Proteomes" id="UP000316199">
    <property type="component" value="Unassembled WGS sequence"/>
</dbReference>
<dbReference type="Gene3D" id="3.40.50.1000">
    <property type="entry name" value="HAD superfamily/HAD-like"/>
    <property type="match status" value="1"/>
</dbReference>
<dbReference type="InterPro" id="IPR036412">
    <property type="entry name" value="HAD-like_sf"/>
</dbReference>
<gene>
    <name evidence="1" type="ORF">EVA68_00720</name>
</gene>
<evidence type="ECO:0008006" key="3">
    <source>
        <dbReference type="Google" id="ProtNLM"/>
    </source>
</evidence>
<name>A0A520S5M5_9GAMM</name>